<reference evidence="1" key="1">
    <citation type="submission" date="2022-06" db="EMBL/GenBank/DDBJ databases">
        <title>Isolation of gut microbiota from human fecal samples.</title>
        <authorList>
            <person name="Pamer E.G."/>
            <person name="Barat B."/>
            <person name="Waligurski E."/>
            <person name="Medina S."/>
            <person name="Paddock L."/>
            <person name="Mostad J."/>
        </authorList>
    </citation>
    <scope>NUCLEOTIDE SEQUENCE</scope>
    <source>
        <strain evidence="1">DFI.5.57</strain>
    </source>
</reference>
<organism evidence="1 2">
    <name type="scientific">Ruminococcus bicirculans</name>
    <name type="common">ex Wegman et al. 2014</name>
    <dbReference type="NCBI Taxonomy" id="1160721"/>
    <lineage>
        <taxon>Bacteria</taxon>
        <taxon>Bacillati</taxon>
        <taxon>Bacillota</taxon>
        <taxon>Clostridia</taxon>
        <taxon>Eubacteriales</taxon>
        <taxon>Oscillospiraceae</taxon>
        <taxon>Ruminococcus</taxon>
    </lineage>
</organism>
<protein>
    <submittedName>
        <fullName evidence="1">Uncharacterized protein</fullName>
    </submittedName>
</protein>
<gene>
    <name evidence="1" type="ORF">NE632_08370</name>
</gene>
<name>A0AAW5KIT4_9FIRM</name>
<sequence>MNIIELVKDILQQFPKISEVCNDIHIDFTDDTPTNYGLSSTGDSLISSDILGGQTRQHNFILYAVYQSMNDFDRMSNSGVLLELQMWLESYADKHRDTTFTTITEDEERTGVLEKLTCANGMIYAIPNENTNDTVQYQLQIAAQYQI</sequence>
<evidence type="ECO:0000313" key="1">
    <source>
        <dbReference type="EMBL" id="MCQ5153325.1"/>
    </source>
</evidence>
<dbReference type="Proteomes" id="UP001206236">
    <property type="component" value="Unassembled WGS sequence"/>
</dbReference>
<comment type="caution">
    <text evidence="1">The sequence shown here is derived from an EMBL/GenBank/DDBJ whole genome shotgun (WGS) entry which is preliminary data.</text>
</comment>
<dbReference type="RefSeq" id="WP_117927074.1">
    <property type="nucleotide sequence ID" value="NZ_DAWBXX010000110.1"/>
</dbReference>
<proteinExistence type="predicted"/>
<dbReference type="EMBL" id="JANGCN010000017">
    <property type="protein sequence ID" value="MCQ5153325.1"/>
    <property type="molecule type" value="Genomic_DNA"/>
</dbReference>
<evidence type="ECO:0000313" key="2">
    <source>
        <dbReference type="Proteomes" id="UP001206236"/>
    </source>
</evidence>
<accession>A0AAW5KIT4</accession>
<dbReference type="AlphaFoldDB" id="A0AAW5KIT4"/>